<dbReference type="AlphaFoldDB" id="A0A4Y1WZ14"/>
<dbReference type="RefSeq" id="WP_019129279.1">
    <property type="nucleotide sequence ID" value="NZ_AP019735.1"/>
</dbReference>
<dbReference type="EMBL" id="AP019735">
    <property type="protein sequence ID" value="BBL05348.1"/>
    <property type="molecule type" value="Genomic_DNA"/>
</dbReference>
<dbReference type="GeneID" id="78343370"/>
<dbReference type="KEGG" id="acou:A5CBH24_26610"/>
<proteinExistence type="predicted"/>
<evidence type="ECO:0000313" key="1">
    <source>
        <dbReference type="EMBL" id="BBL05348.1"/>
    </source>
</evidence>
<evidence type="ECO:0000313" key="2">
    <source>
        <dbReference type="Proteomes" id="UP000318946"/>
    </source>
</evidence>
<accession>A0A4Y1WZ14</accession>
<dbReference type="Proteomes" id="UP000318946">
    <property type="component" value="Chromosome"/>
</dbReference>
<sequence length="120" mass="14416">MCYSNHHHRFRDKAIQQFDALFYEKGNLRRCHYRIWYDLAHRIWGISYKSYLSALRKDVSDVPDMPPQASEALKALIGSLLHNAPEWKRKRYVHRRRLPEALAGQERPRNRTAALEPFRR</sequence>
<reference evidence="2" key="1">
    <citation type="submission" date="2019-06" db="EMBL/GenBank/DDBJ databases">
        <title>Alistipes onderdonkii subsp. vulgaris subsp. nov., Alistipes dispar sp. nov. and Alistipes communis sp. nov., isolated from human faeces, and creation of Alistipes onderdonkii subsp. onderdonkii subsp. nov.</title>
        <authorList>
            <person name="Sakamoto M."/>
            <person name="Ikeyama N."/>
            <person name="Ogata Y."/>
            <person name="Suda W."/>
            <person name="Iino T."/>
            <person name="Hattori M."/>
            <person name="Ohkuma M."/>
        </authorList>
    </citation>
    <scope>NUCLEOTIDE SEQUENCE [LARGE SCALE GENOMIC DNA]</scope>
    <source>
        <strain evidence="2">5CBH24</strain>
    </source>
</reference>
<keyword evidence="2" id="KW-1185">Reference proteome</keyword>
<gene>
    <name evidence="1" type="ORF">A5CBH24_26610</name>
</gene>
<dbReference type="OrthoDB" id="1073327at2"/>
<name>A0A4Y1WZ14_9BACT</name>
<organism evidence="1 2">
    <name type="scientific">Alistipes communis</name>
    <dbReference type="NCBI Taxonomy" id="2585118"/>
    <lineage>
        <taxon>Bacteria</taxon>
        <taxon>Pseudomonadati</taxon>
        <taxon>Bacteroidota</taxon>
        <taxon>Bacteroidia</taxon>
        <taxon>Bacteroidales</taxon>
        <taxon>Rikenellaceae</taxon>
        <taxon>Alistipes</taxon>
    </lineage>
</organism>
<protein>
    <submittedName>
        <fullName evidence="1">Uncharacterized protein</fullName>
    </submittedName>
</protein>